<keyword evidence="3" id="KW-1185">Reference proteome</keyword>
<proteinExistence type="predicted"/>
<feature type="compositionally biased region" description="Low complexity" evidence="1">
    <location>
        <begin position="46"/>
        <end position="58"/>
    </location>
</feature>
<sequence length="58" mass="6210">MGPDRSRGAQGQKRRSNRQAATQTGEHGNLQDSMNDRPRRGGAGFRSGRSTAGRARAA</sequence>
<dbReference type="AlphaFoldDB" id="I7ZA49"/>
<evidence type="ECO:0000313" key="2">
    <source>
        <dbReference type="EMBL" id="EIT68517.1"/>
    </source>
</evidence>
<protein>
    <submittedName>
        <fullName evidence="2">Uncharacterized protein</fullName>
    </submittedName>
</protein>
<comment type="caution">
    <text evidence="2">The sequence shown here is derived from an EMBL/GenBank/DDBJ whole genome shotgun (WGS) entry which is preliminary data.</text>
</comment>
<dbReference type="EMBL" id="AKGD01000003">
    <property type="protein sequence ID" value="EIT68517.1"/>
    <property type="molecule type" value="Genomic_DNA"/>
</dbReference>
<feature type="region of interest" description="Disordered" evidence="1">
    <location>
        <begin position="1"/>
        <end position="58"/>
    </location>
</feature>
<organism evidence="2 3">
    <name type="scientific">Hydrocarboniphaga effusa AP103</name>
    <dbReference type="NCBI Taxonomy" id="1172194"/>
    <lineage>
        <taxon>Bacteria</taxon>
        <taxon>Pseudomonadati</taxon>
        <taxon>Pseudomonadota</taxon>
        <taxon>Gammaproteobacteria</taxon>
        <taxon>Nevskiales</taxon>
        <taxon>Nevskiaceae</taxon>
        <taxon>Hydrocarboniphaga</taxon>
    </lineage>
</organism>
<gene>
    <name evidence="2" type="ORF">WQQ_37120</name>
</gene>
<dbReference type="Proteomes" id="UP000003704">
    <property type="component" value="Unassembled WGS sequence"/>
</dbReference>
<evidence type="ECO:0000256" key="1">
    <source>
        <dbReference type="SAM" id="MobiDB-lite"/>
    </source>
</evidence>
<feature type="compositionally biased region" description="Polar residues" evidence="1">
    <location>
        <begin position="18"/>
        <end position="33"/>
    </location>
</feature>
<name>I7ZA49_9GAMM</name>
<evidence type="ECO:0000313" key="3">
    <source>
        <dbReference type="Proteomes" id="UP000003704"/>
    </source>
</evidence>
<reference evidence="2 3" key="1">
    <citation type="journal article" date="2012" name="J. Bacteriol.">
        <title>Genome Sequence of n-Alkane-Degrading Hydrocarboniphaga effusa Strain AP103T (ATCC BAA-332T).</title>
        <authorList>
            <person name="Chang H.K."/>
            <person name="Zylstra G.J."/>
            <person name="Chae J.C."/>
        </authorList>
    </citation>
    <scope>NUCLEOTIDE SEQUENCE [LARGE SCALE GENOMIC DNA]</scope>
    <source>
        <strain evidence="2 3">AP103</strain>
    </source>
</reference>
<accession>I7ZA49</accession>